<dbReference type="Gene3D" id="2.10.109.10">
    <property type="entry name" value="Umud Fragment, subunit A"/>
    <property type="match status" value="1"/>
</dbReference>
<dbReference type="AlphaFoldDB" id="A0AA90UFC7"/>
<dbReference type="InterPro" id="IPR036286">
    <property type="entry name" value="LexA/Signal_pep-like_sf"/>
</dbReference>
<dbReference type="SUPFAM" id="SSF47413">
    <property type="entry name" value="lambda repressor-like DNA-binding domains"/>
    <property type="match status" value="1"/>
</dbReference>
<dbReference type="Pfam" id="PF00717">
    <property type="entry name" value="Peptidase_S24"/>
    <property type="match status" value="1"/>
</dbReference>
<evidence type="ECO:0000256" key="2">
    <source>
        <dbReference type="ARBA" id="ARBA00023125"/>
    </source>
</evidence>
<feature type="domain" description="HTH cro/C1-type" evidence="4">
    <location>
        <begin position="17"/>
        <end position="58"/>
    </location>
</feature>
<keyword evidence="3" id="KW-0804">Transcription</keyword>
<evidence type="ECO:0000259" key="4">
    <source>
        <dbReference type="PROSITE" id="PS50943"/>
    </source>
</evidence>
<name>A0AA90UFC7_9BACT</name>
<dbReference type="PROSITE" id="PS50943">
    <property type="entry name" value="HTH_CROC1"/>
    <property type="match status" value="1"/>
</dbReference>
<dbReference type="EMBL" id="VZCW01000208">
    <property type="protein sequence ID" value="MQN12704.1"/>
    <property type="molecule type" value="Genomic_DNA"/>
</dbReference>
<evidence type="ECO:0000256" key="1">
    <source>
        <dbReference type="ARBA" id="ARBA00023015"/>
    </source>
</evidence>
<dbReference type="InterPro" id="IPR010982">
    <property type="entry name" value="Lambda_DNA-bd_dom_sf"/>
</dbReference>
<protein>
    <recommendedName>
        <fullName evidence="4">HTH cro/C1-type domain-containing protein</fullName>
    </recommendedName>
</protein>
<keyword evidence="1" id="KW-0805">Transcription regulation</keyword>
<organism evidence="5 6">
    <name type="scientific">Segatella copri</name>
    <dbReference type="NCBI Taxonomy" id="165179"/>
    <lineage>
        <taxon>Bacteria</taxon>
        <taxon>Pseudomonadati</taxon>
        <taxon>Bacteroidota</taxon>
        <taxon>Bacteroidia</taxon>
        <taxon>Bacteroidales</taxon>
        <taxon>Prevotellaceae</taxon>
        <taxon>Segatella</taxon>
    </lineage>
</organism>
<evidence type="ECO:0000256" key="3">
    <source>
        <dbReference type="ARBA" id="ARBA00023163"/>
    </source>
</evidence>
<evidence type="ECO:0000313" key="6">
    <source>
        <dbReference type="Proteomes" id="UP000442105"/>
    </source>
</evidence>
<dbReference type="Gene3D" id="1.10.260.40">
    <property type="entry name" value="lambda repressor-like DNA-binding domains"/>
    <property type="match status" value="1"/>
</dbReference>
<dbReference type="InterPro" id="IPR001387">
    <property type="entry name" value="Cro/C1-type_HTH"/>
</dbReference>
<dbReference type="Proteomes" id="UP000442105">
    <property type="component" value="Unassembled WGS sequence"/>
</dbReference>
<keyword evidence="2" id="KW-0238">DNA-binding</keyword>
<comment type="caution">
    <text evidence="5">The sequence shown here is derived from an EMBL/GenBank/DDBJ whole genome shotgun (WGS) entry which is preliminary data.</text>
</comment>
<dbReference type="SMART" id="SM00530">
    <property type="entry name" value="HTH_XRE"/>
    <property type="match status" value="1"/>
</dbReference>
<dbReference type="InterPro" id="IPR015927">
    <property type="entry name" value="Peptidase_S24_S26A/B/C"/>
</dbReference>
<dbReference type="PANTHER" id="PTHR40661:SF1">
    <property type="entry name" value="HTH CRO_C1-TYPE DOMAIN-CONTAINING PROTEIN"/>
    <property type="match status" value="1"/>
</dbReference>
<dbReference type="CDD" id="cd06529">
    <property type="entry name" value="S24_LexA-like"/>
    <property type="match status" value="1"/>
</dbReference>
<accession>A0AA90UFC7</accession>
<sequence length="236" mass="26973">MAINAILDKKMVNSKVDLAESLNVKPSKFSEILNGRMNVGVDMIATLCDLYRISPDWILMSRGNNMFRETYKMPKIWVDDEPSDLDTTLPSTKEVNNAPQLSDNPDIGKPYYDVDFMGGFTEVFNSQKSVPDTNIVIRGFEKADLWCNVTGHSMEPKINHGDIIALRQCTLDDVQYGEIYAVVLDTIRTIKILRKSDDPDKFRFIPINLQDFDEQEYPKSRILNIFEVIGSISKFF</sequence>
<dbReference type="SUPFAM" id="SSF51306">
    <property type="entry name" value="LexA/Signal peptidase"/>
    <property type="match status" value="1"/>
</dbReference>
<proteinExistence type="predicted"/>
<dbReference type="PANTHER" id="PTHR40661">
    <property type="match status" value="1"/>
</dbReference>
<dbReference type="CDD" id="cd00093">
    <property type="entry name" value="HTH_XRE"/>
    <property type="match status" value="1"/>
</dbReference>
<gene>
    <name evidence="5" type="ORF">F7D95_07695</name>
</gene>
<dbReference type="GO" id="GO:0003677">
    <property type="term" value="F:DNA binding"/>
    <property type="evidence" value="ECO:0007669"/>
    <property type="project" value="UniProtKB-KW"/>
</dbReference>
<evidence type="ECO:0000313" key="5">
    <source>
        <dbReference type="EMBL" id="MQN12704.1"/>
    </source>
</evidence>
<dbReference type="InterPro" id="IPR039418">
    <property type="entry name" value="LexA-like"/>
</dbReference>
<reference evidence="6" key="1">
    <citation type="submission" date="2019-09" db="EMBL/GenBank/DDBJ databases">
        <title>Distinct polysaccharide growth profiles of human intestinal Prevotella copri isolates.</title>
        <authorList>
            <person name="Fehlner-Peach H."/>
            <person name="Magnabosco C."/>
            <person name="Raghavan V."/>
            <person name="Scher J.U."/>
            <person name="Tett A."/>
            <person name="Cox L.M."/>
            <person name="Gottsegen C."/>
            <person name="Watters A."/>
            <person name="Wiltshire- Gordon J.D."/>
            <person name="Segata N."/>
            <person name="Bonneau R."/>
            <person name="Littman D.R."/>
        </authorList>
    </citation>
    <scope>NUCLEOTIDE SEQUENCE [LARGE SCALE GENOMIC DNA]</scope>
    <source>
        <strain evidence="6">iAQ1179</strain>
    </source>
</reference>